<evidence type="ECO:0000313" key="3">
    <source>
        <dbReference type="Proteomes" id="UP000009168"/>
    </source>
</evidence>
<dbReference type="Gene3D" id="3.30.420.10">
    <property type="entry name" value="Ribonuclease H-like superfamily/Ribonuclease H"/>
    <property type="match status" value="1"/>
</dbReference>
<keyword evidence="2" id="KW-0540">Nuclease</keyword>
<keyword evidence="3" id="KW-1185">Reference proteome</keyword>
<dbReference type="eggNOG" id="ENOG502S566">
    <property type="taxonomic scope" value="Eukaryota"/>
</dbReference>
<keyword evidence="2" id="KW-0378">Hydrolase</keyword>
<dbReference type="KEGG" id="tet:TTHERM_00227320"/>
<dbReference type="HOGENOM" id="CLU_1263820_0_0_1"/>
<dbReference type="GO" id="GO:0003676">
    <property type="term" value="F:nucleic acid binding"/>
    <property type="evidence" value="ECO:0007669"/>
    <property type="project" value="InterPro"/>
</dbReference>
<dbReference type="STRING" id="312017.Q23BV0"/>
<keyword evidence="2" id="KW-0255">Endonuclease</keyword>
<gene>
    <name evidence="2" type="ORF">TTHERM_00227320</name>
</gene>
<dbReference type="RefSeq" id="XP_001014263.2">
    <property type="nucleotide sequence ID" value="XM_001014263.2"/>
</dbReference>
<name>Q23BV0_TETTS</name>
<dbReference type="GeneID" id="7831271"/>
<feature type="domain" description="Tc1-like transposase DDE" evidence="1">
    <location>
        <begin position="40"/>
        <end position="182"/>
    </location>
</feature>
<dbReference type="InParanoid" id="Q23BV0"/>
<accession>Q23BV0</accession>
<dbReference type="InterPro" id="IPR036397">
    <property type="entry name" value="RNaseH_sf"/>
</dbReference>
<dbReference type="OrthoDB" id="10006939at2759"/>
<protein>
    <submittedName>
        <fullName evidence="2">DDE family endonuclease</fullName>
    </submittedName>
</protein>
<dbReference type="AlphaFoldDB" id="Q23BV0"/>
<dbReference type="Proteomes" id="UP000009168">
    <property type="component" value="Unassembled WGS sequence"/>
</dbReference>
<dbReference type="InterPro" id="IPR038717">
    <property type="entry name" value="Tc1-like_DDE_dom"/>
</dbReference>
<dbReference type="EMBL" id="GG662718">
    <property type="protein sequence ID" value="EAR94018.2"/>
    <property type="molecule type" value="Genomic_DNA"/>
</dbReference>
<evidence type="ECO:0000259" key="1">
    <source>
        <dbReference type="Pfam" id="PF13358"/>
    </source>
</evidence>
<dbReference type="PANTHER" id="PTHR23022:SF119">
    <property type="entry name" value="TC1-LIKE TRANSPOSASE DDE DOMAIN-CONTAINING PROTEIN"/>
    <property type="match status" value="1"/>
</dbReference>
<proteinExistence type="predicted"/>
<dbReference type="Pfam" id="PF13358">
    <property type="entry name" value="DDE_3"/>
    <property type="match status" value="1"/>
</dbReference>
<sequence>MKNLDYSKKPIKVVHELTNDNRQTRMDFCQKWIDADFSNIWFSEETIFTIDETKAKIWIKNNDNWVIERKERSYINRQIHIWSGIYMRGRTEIFVYSSSINSDAYMTCLEESLFPPSAKFYYRRKVRLLQDGARAHTSRATKEFCQENSIEIIQLPGWSPDLNPIEIIWGLMKKKWIKRLLLSDIQTKQQIIQNNQEIWKEITQETIQNCIIHIKLICNKQYNQMERRYIQ</sequence>
<dbReference type="PANTHER" id="PTHR23022">
    <property type="entry name" value="TRANSPOSABLE ELEMENT-RELATED"/>
    <property type="match status" value="1"/>
</dbReference>
<dbReference type="GO" id="GO:0004519">
    <property type="term" value="F:endonuclease activity"/>
    <property type="evidence" value="ECO:0007669"/>
    <property type="project" value="UniProtKB-KW"/>
</dbReference>
<dbReference type="InterPro" id="IPR052338">
    <property type="entry name" value="Transposase_5"/>
</dbReference>
<reference evidence="3" key="1">
    <citation type="journal article" date="2006" name="PLoS Biol.">
        <title>Macronuclear genome sequence of the ciliate Tetrahymena thermophila, a model eukaryote.</title>
        <authorList>
            <person name="Eisen J.A."/>
            <person name="Coyne R.S."/>
            <person name="Wu M."/>
            <person name="Wu D."/>
            <person name="Thiagarajan M."/>
            <person name="Wortman J.R."/>
            <person name="Badger J.H."/>
            <person name="Ren Q."/>
            <person name="Amedeo P."/>
            <person name="Jones K.M."/>
            <person name="Tallon L.J."/>
            <person name="Delcher A.L."/>
            <person name="Salzberg S.L."/>
            <person name="Silva J.C."/>
            <person name="Haas B.J."/>
            <person name="Majoros W.H."/>
            <person name="Farzad M."/>
            <person name="Carlton J.M."/>
            <person name="Smith R.K. Jr."/>
            <person name="Garg J."/>
            <person name="Pearlman R.E."/>
            <person name="Karrer K.M."/>
            <person name="Sun L."/>
            <person name="Manning G."/>
            <person name="Elde N.C."/>
            <person name="Turkewitz A.P."/>
            <person name="Asai D.J."/>
            <person name="Wilkes D.E."/>
            <person name="Wang Y."/>
            <person name="Cai H."/>
            <person name="Collins K."/>
            <person name="Stewart B.A."/>
            <person name="Lee S.R."/>
            <person name="Wilamowska K."/>
            <person name="Weinberg Z."/>
            <person name="Ruzzo W.L."/>
            <person name="Wloga D."/>
            <person name="Gaertig J."/>
            <person name="Frankel J."/>
            <person name="Tsao C.-C."/>
            <person name="Gorovsky M.A."/>
            <person name="Keeling P.J."/>
            <person name="Waller R.F."/>
            <person name="Patron N.J."/>
            <person name="Cherry J.M."/>
            <person name="Stover N.A."/>
            <person name="Krieger C.J."/>
            <person name="del Toro C."/>
            <person name="Ryder H.F."/>
            <person name="Williamson S.C."/>
            <person name="Barbeau R.A."/>
            <person name="Hamilton E.P."/>
            <person name="Orias E."/>
        </authorList>
    </citation>
    <scope>NUCLEOTIDE SEQUENCE [LARGE SCALE GENOMIC DNA]</scope>
    <source>
        <strain evidence="3">SB210</strain>
    </source>
</reference>
<organism evidence="2 3">
    <name type="scientific">Tetrahymena thermophila (strain SB210)</name>
    <dbReference type="NCBI Taxonomy" id="312017"/>
    <lineage>
        <taxon>Eukaryota</taxon>
        <taxon>Sar</taxon>
        <taxon>Alveolata</taxon>
        <taxon>Ciliophora</taxon>
        <taxon>Intramacronucleata</taxon>
        <taxon>Oligohymenophorea</taxon>
        <taxon>Hymenostomatida</taxon>
        <taxon>Tetrahymenina</taxon>
        <taxon>Tetrahymenidae</taxon>
        <taxon>Tetrahymena</taxon>
    </lineage>
</organism>
<evidence type="ECO:0000313" key="2">
    <source>
        <dbReference type="EMBL" id="EAR94018.2"/>
    </source>
</evidence>